<evidence type="ECO:0000313" key="7">
    <source>
        <dbReference type="EMBL" id="ALT00081.1"/>
    </source>
</evidence>
<comment type="similarity">
    <text evidence="2">Belongs to the multi antimicrobial extrusion (MATE) (TC 2.A.66.1) family.</text>
</comment>
<name>A0A0U3B4S6_9ALTE</name>
<dbReference type="GO" id="GO:0015297">
    <property type="term" value="F:antiporter activity"/>
    <property type="evidence" value="ECO:0007669"/>
    <property type="project" value="InterPro"/>
</dbReference>
<feature type="transmembrane region" description="Helical" evidence="6">
    <location>
        <begin position="200"/>
        <end position="221"/>
    </location>
</feature>
<feature type="transmembrane region" description="Helical" evidence="6">
    <location>
        <begin position="54"/>
        <end position="78"/>
    </location>
</feature>
<feature type="transmembrane region" description="Helical" evidence="6">
    <location>
        <begin position="99"/>
        <end position="125"/>
    </location>
</feature>
<evidence type="ECO:0000256" key="3">
    <source>
        <dbReference type="ARBA" id="ARBA00022692"/>
    </source>
</evidence>
<dbReference type="KEGG" id="lal:AT746_18610"/>
<keyword evidence="4 6" id="KW-1133">Transmembrane helix</keyword>
<proteinExistence type="inferred from homology"/>
<dbReference type="InterPro" id="IPR002528">
    <property type="entry name" value="MATE_fam"/>
</dbReference>
<feature type="transmembrane region" description="Helical" evidence="6">
    <location>
        <begin position="323"/>
        <end position="349"/>
    </location>
</feature>
<keyword evidence="5 6" id="KW-0472">Membrane</keyword>
<organism evidence="7 8">
    <name type="scientific">Lacimicrobium alkaliphilum</name>
    <dbReference type="NCBI Taxonomy" id="1526571"/>
    <lineage>
        <taxon>Bacteria</taxon>
        <taxon>Pseudomonadati</taxon>
        <taxon>Pseudomonadota</taxon>
        <taxon>Gammaproteobacteria</taxon>
        <taxon>Alteromonadales</taxon>
        <taxon>Alteromonadaceae</taxon>
        <taxon>Lacimicrobium</taxon>
    </lineage>
</organism>
<reference evidence="7 8" key="1">
    <citation type="submission" date="2015-12" db="EMBL/GenBank/DDBJ databases">
        <title>Complete genome of Lacimicrobium alkaliphilum KCTC 32984.</title>
        <authorList>
            <person name="Kim S.-G."/>
            <person name="Lee Y.-J."/>
        </authorList>
    </citation>
    <scope>NUCLEOTIDE SEQUENCE [LARGE SCALE GENOMIC DNA]</scope>
    <source>
        <strain evidence="7 8">YelD216</strain>
    </source>
</reference>
<dbReference type="InterPro" id="IPR044644">
    <property type="entry name" value="DinF-like"/>
</dbReference>
<accession>A0A0U3B4S6</accession>
<feature type="transmembrane region" description="Helical" evidence="6">
    <location>
        <begin position="280"/>
        <end position="303"/>
    </location>
</feature>
<feature type="transmembrane region" description="Helical" evidence="6">
    <location>
        <begin position="394"/>
        <end position="410"/>
    </location>
</feature>
<evidence type="ECO:0000256" key="4">
    <source>
        <dbReference type="ARBA" id="ARBA00022989"/>
    </source>
</evidence>
<dbReference type="GO" id="GO:0042910">
    <property type="term" value="F:xenobiotic transmembrane transporter activity"/>
    <property type="evidence" value="ECO:0007669"/>
    <property type="project" value="InterPro"/>
</dbReference>
<feature type="transmembrane region" description="Helical" evidence="6">
    <location>
        <begin position="416"/>
        <end position="438"/>
    </location>
</feature>
<feature type="transmembrane region" description="Helical" evidence="6">
    <location>
        <begin position="21"/>
        <end position="42"/>
    </location>
</feature>
<feature type="transmembrane region" description="Helical" evidence="6">
    <location>
        <begin position="171"/>
        <end position="194"/>
    </location>
</feature>
<feature type="transmembrane region" description="Helical" evidence="6">
    <location>
        <begin position="361"/>
        <end position="382"/>
    </location>
</feature>
<dbReference type="PANTHER" id="PTHR42893:SF46">
    <property type="entry name" value="PROTEIN DETOXIFICATION 44, CHLOROPLASTIC"/>
    <property type="match status" value="1"/>
</dbReference>
<feature type="transmembrane region" description="Helical" evidence="6">
    <location>
        <begin position="145"/>
        <end position="164"/>
    </location>
</feature>
<dbReference type="GO" id="GO:0005886">
    <property type="term" value="C:plasma membrane"/>
    <property type="evidence" value="ECO:0007669"/>
    <property type="project" value="TreeGrafter"/>
</dbReference>
<protein>
    <submittedName>
        <fullName evidence="7">MATE family efflux transporter</fullName>
    </submittedName>
</protein>
<dbReference type="PANTHER" id="PTHR42893">
    <property type="entry name" value="PROTEIN DETOXIFICATION 44, CHLOROPLASTIC-RELATED"/>
    <property type="match status" value="1"/>
</dbReference>
<dbReference type="AlphaFoldDB" id="A0A0U3B4S6"/>
<dbReference type="NCBIfam" id="TIGR00797">
    <property type="entry name" value="matE"/>
    <property type="match status" value="1"/>
</dbReference>
<dbReference type="CDD" id="cd13136">
    <property type="entry name" value="MATE_DinF_like"/>
    <property type="match status" value="1"/>
</dbReference>
<evidence type="ECO:0000313" key="8">
    <source>
        <dbReference type="Proteomes" id="UP000068447"/>
    </source>
</evidence>
<feature type="transmembrane region" description="Helical" evidence="6">
    <location>
        <begin position="249"/>
        <end position="268"/>
    </location>
</feature>
<keyword evidence="8" id="KW-1185">Reference proteome</keyword>
<dbReference type="RefSeq" id="WP_062483493.1">
    <property type="nucleotide sequence ID" value="NZ_CP013650.1"/>
</dbReference>
<evidence type="ECO:0000256" key="2">
    <source>
        <dbReference type="ARBA" id="ARBA00010199"/>
    </source>
</evidence>
<evidence type="ECO:0000256" key="6">
    <source>
        <dbReference type="SAM" id="Phobius"/>
    </source>
</evidence>
<gene>
    <name evidence="7" type="ORF">AT746_18610</name>
</gene>
<evidence type="ECO:0000256" key="5">
    <source>
        <dbReference type="ARBA" id="ARBA00023136"/>
    </source>
</evidence>
<dbReference type="Proteomes" id="UP000068447">
    <property type="component" value="Chromosome"/>
</dbReference>
<sequence>MSANRRNPFTFVSTDKSEHRRLLTIALPMILSNITNPLLGMVDTAIIGHLNHSYFLAGTAVATMVITQIYWVCGFLRMSATGLSAQARGSGDAAAGARVFYQLLAPALIIGILMILAQSLLVQIASAFADASEQVANVIRDYIGIRVWGAPAALANLMLVGWLVGQQHTRVVMLIQILGNVLNALLSLALAIGLGWGVEGVAAATVVAEYSIFIASVYMVLRKTGWRGVNLSWFRLSVYRQVLDLNRDILLRNLALQLTIAFLTFQGARLGEEVVAVNALLMQFFVITALGLDGIAYGVEALVGESKGARDSGQLHHRVLTGLFWSASLAVAYSLIFVVFDTAIIALLTDLAPLRQLSKDFLPYIWVMPMLAHWCFLMDGVFIGLTRGKAMRNSMLLCTLAVFFPLWWLTSGLGNHALWLAFLGFLLARGVSLGWVYVGLRKRQGLI</sequence>
<dbReference type="EMBL" id="CP013650">
    <property type="protein sequence ID" value="ALT00081.1"/>
    <property type="molecule type" value="Genomic_DNA"/>
</dbReference>
<dbReference type="Pfam" id="PF01554">
    <property type="entry name" value="MatE"/>
    <property type="match status" value="2"/>
</dbReference>
<comment type="subcellular location">
    <subcellularLocation>
        <location evidence="1">Membrane</location>
        <topology evidence="1">Multi-pass membrane protein</topology>
    </subcellularLocation>
</comment>
<keyword evidence="3 6" id="KW-0812">Transmembrane</keyword>
<dbReference type="STRING" id="1526571.AT746_18610"/>
<evidence type="ECO:0000256" key="1">
    <source>
        <dbReference type="ARBA" id="ARBA00004141"/>
    </source>
</evidence>